<gene>
    <name evidence="1" type="ORF">RFULGI_LOCUS13157</name>
</gene>
<accession>A0A9N9IPF8</accession>
<evidence type="ECO:0000313" key="1">
    <source>
        <dbReference type="EMBL" id="CAG8744967.1"/>
    </source>
</evidence>
<keyword evidence="2" id="KW-1185">Reference proteome</keyword>
<sequence>QEHDPQTQKDLRHLNKIMLSDDEWAALEKLIEVLGLFVAATDLLSGSTYKINAKELIDLTNEDTVLDDIRFINDYEEDENKKPKKRRILINTICLKI</sequence>
<reference evidence="1" key="1">
    <citation type="submission" date="2021-06" db="EMBL/GenBank/DDBJ databases">
        <authorList>
            <person name="Kallberg Y."/>
            <person name="Tangrot J."/>
            <person name="Rosling A."/>
        </authorList>
    </citation>
    <scope>NUCLEOTIDE SEQUENCE</scope>
    <source>
        <strain evidence="1">IN212</strain>
    </source>
</reference>
<proteinExistence type="predicted"/>
<dbReference type="OrthoDB" id="2414383at2759"/>
<dbReference type="EMBL" id="CAJVPZ010033680">
    <property type="protein sequence ID" value="CAG8744967.1"/>
    <property type="molecule type" value="Genomic_DNA"/>
</dbReference>
<feature type="non-terminal residue" evidence="1">
    <location>
        <position position="1"/>
    </location>
</feature>
<dbReference type="AlphaFoldDB" id="A0A9N9IPF8"/>
<organism evidence="1 2">
    <name type="scientific">Racocetra fulgida</name>
    <dbReference type="NCBI Taxonomy" id="60492"/>
    <lineage>
        <taxon>Eukaryota</taxon>
        <taxon>Fungi</taxon>
        <taxon>Fungi incertae sedis</taxon>
        <taxon>Mucoromycota</taxon>
        <taxon>Glomeromycotina</taxon>
        <taxon>Glomeromycetes</taxon>
        <taxon>Diversisporales</taxon>
        <taxon>Gigasporaceae</taxon>
        <taxon>Racocetra</taxon>
    </lineage>
</organism>
<comment type="caution">
    <text evidence="1">The sequence shown here is derived from an EMBL/GenBank/DDBJ whole genome shotgun (WGS) entry which is preliminary data.</text>
</comment>
<dbReference type="Proteomes" id="UP000789396">
    <property type="component" value="Unassembled WGS sequence"/>
</dbReference>
<protein>
    <submittedName>
        <fullName evidence="1">8658_t:CDS:1</fullName>
    </submittedName>
</protein>
<feature type="non-terminal residue" evidence="1">
    <location>
        <position position="97"/>
    </location>
</feature>
<evidence type="ECO:0000313" key="2">
    <source>
        <dbReference type="Proteomes" id="UP000789396"/>
    </source>
</evidence>
<name>A0A9N9IPF8_9GLOM</name>